<name>A0A4Q1CE24_9BACT</name>
<feature type="domain" description="Calcineurin-like phosphoesterase" evidence="2">
    <location>
        <begin position="58"/>
        <end position="210"/>
    </location>
</feature>
<organism evidence="3 4">
    <name type="scientific">Lacibacter luteus</name>
    <dbReference type="NCBI Taxonomy" id="2508719"/>
    <lineage>
        <taxon>Bacteria</taxon>
        <taxon>Pseudomonadati</taxon>
        <taxon>Bacteroidota</taxon>
        <taxon>Chitinophagia</taxon>
        <taxon>Chitinophagales</taxon>
        <taxon>Chitinophagaceae</taxon>
        <taxon>Lacibacter</taxon>
    </lineage>
</organism>
<dbReference type="Proteomes" id="UP000290204">
    <property type="component" value="Unassembled WGS sequence"/>
</dbReference>
<dbReference type="SUPFAM" id="SSF56300">
    <property type="entry name" value="Metallo-dependent phosphatases"/>
    <property type="match status" value="1"/>
</dbReference>
<evidence type="ECO:0000313" key="4">
    <source>
        <dbReference type="Proteomes" id="UP000290204"/>
    </source>
</evidence>
<reference evidence="3 4" key="1">
    <citation type="submission" date="2019-01" db="EMBL/GenBank/DDBJ databases">
        <title>Lacibacter sp. strain TTM-7.</title>
        <authorList>
            <person name="Chen W.-M."/>
        </authorList>
    </citation>
    <scope>NUCLEOTIDE SEQUENCE [LARGE SCALE GENOMIC DNA]</scope>
    <source>
        <strain evidence="3 4">TTM-7</strain>
    </source>
</reference>
<dbReference type="InterPro" id="IPR051918">
    <property type="entry name" value="STPP_CPPED1"/>
</dbReference>
<sequence>MQRRLFLQQVSLLSSSLLAAPYLSIAESGKPALARLKFITASDGHWGQPNTDFETSHRNLIEAIGKEEHVDFVVFNGDLIHDAPGLMPEVKKVYDTLKVPYYVTRGNHDRVSPENWLQIWKQPEDFAFVSKEKHGFILLNCSNQEGKYLCANVAFAKSKLEEFKNLPQVFVFVHISQNTWTQHGVSCSDLLDTIAAYPNVKATFHGHDHDVDGIMLYKKKPFLWSGHFGGNWGNPFPSYRVCEIAEDGKTVVTCLKTVKDGTVLNKHSL</sequence>
<dbReference type="OrthoDB" id="9816081at2"/>
<evidence type="ECO:0000259" key="2">
    <source>
        <dbReference type="Pfam" id="PF00149"/>
    </source>
</evidence>
<comment type="caution">
    <text evidence="3">The sequence shown here is derived from an EMBL/GenBank/DDBJ whole genome shotgun (WGS) entry which is preliminary data.</text>
</comment>
<keyword evidence="1" id="KW-0732">Signal</keyword>
<dbReference type="InterPro" id="IPR004843">
    <property type="entry name" value="Calcineurin-like_PHP"/>
</dbReference>
<evidence type="ECO:0000256" key="1">
    <source>
        <dbReference type="SAM" id="SignalP"/>
    </source>
</evidence>
<dbReference type="EMBL" id="SDHW01000007">
    <property type="protein sequence ID" value="RXK58043.1"/>
    <property type="molecule type" value="Genomic_DNA"/>
</dbReference>
<dbReference type="RefSeq" id="WP_129132472.1">
    <property type="nucleotide sequence ID" value="NZ_SDHW01000007.1"/>
</dbReference>
<feature type="signal peptide" evidence="1">
    <location>
        <begin position="1"/>
        <end position="19"/>
    </location>
</feature>
<dbReference type="Pfam" id="PF00149">
    <property type="entry name" value="Metallophos"/>
    <property type="match status" value="1"/>
</dbReference>
<dbReference type="Gene3D" id="3.60.21.10">
    <property type="match status" value="1"/>
</dbReference>
<dbReference type="PANTHER" id="PTHR43143:SF1">
    <property type="entry name" value="SERINE_THREONINE-PROTEIN PHOSPHATASE CPPED1"/>
    <property type="match status" value="1"/>
</dbReference>
<dbReference type="InterPro" id="IPR029052">
    <property type="entry name" value="Metallo-depent_PP-like"/>
</dbReference>
<proteinExistence type="predicted"/>
<protein>
    <submittedName>
        <fullName evidence="3">Tat (Twin-arginine translocation) pathway signal sequence containing protein</fullName>
    </submittedName>
</protein>
<keyword evidence="4" id="KW-1185">Reference proteome</keyword>
<feature type="chain" id="PRO_5020659582" evidence="1">
    <location>
        <begin position="20"/>
        <end position="269"/>
    </location>
</feature>
<dbReference type="GO" id="GO:0016787">
    <property type="term" value="F:hydrolase activity"/>
    <property type="evidence" value="ECO:0007669"/>
    <property type="project" value="InterPro"/>
</dbReference>
<dbReference type="AlphaFoldDB" id="A0A4Q1CE24"/>
<gene>
    <name evidence="3" type="ORF">ESA94_18695</name>
</gene>
<evidence type="ECO:0000313" key="3">
    <source>
        <dbReference type="EMBL" id="RXK58043.1"/>
    </source>
</evidence>
<accession>A0A4Q1CE24</accession>
<dbReference type="PANTHER" id="PTHR43143">
    <property type="entry name" value="METALLOPHOSPHOESTERASE, CALCINEURIN SUPERFAMILY"/>
    <property type="match status" value="1"/>
</dbReference>